<feature type="region of interest" description="Disordered" evidence="6">
    <location>
        <begin position="1"/>
        <end position="25"/>
    </location>
</feature>
<keyword evidence="5" id="KW-0472">Membrane</keyword>
<dbReference type="EMBL" id="DYUE01000159">
    <property type="protein sequence ID" value="HJG91437.1"/>
    <property type="molecule type" value="Genomic_DNA"/>
</dbReference>
<organism evidence="7 8">
    <name type="scientific">Brachybacterium massiliense</name>
    <dbReference type="NCBI Taxonomy" id="1755098"/>
    <lineage>
        <taxon>Bacteria</taxon>
        <taxon>Bacillati</taxon>
        <taxon>Actinomycetota</taxon>
        <taxon>Actinomycetes</taxon>
        <taxon>Micrococcales</taxon>
        <taxon>Dermabacteraceae</taxon>
        <taxon>Brachybacterium</taxon>
    </lineage>
</organism>
<evidence type="ECO:0000313" key="8">
    <source>
        <dbReference type="Proteomes" id="UP000742460"/>
    </source>
</evidence>
<evidence type="ECO:0000256" key="4">
    <source>
        <dbReference type="ARBA" id="ARBA00022989"/>
    </source>
</evidence>
<keyword evidence="4" id="KW-1133">Transmembrane helix</keyword>
<name>A0A921MVW1_9MICO</name>
<comment type="caution">
    <text evidence="7">The sequence shown here is derived from an EMBL/GenBank/DDBJ whole genome shotgun (WGS) entry which is preliminary data.</text>
</comment>
<dbReference type="GO" id="GO:0006488">
    <property type="term" value="P:dolichol-linked oligosaccharide biosynthetic process"/>
    <property type="evidence" value="ECO:0007669"/>
    <property type="project" value="InterPro"/>
</dbReference>
<dbReference type="Pfam" id="PF08660">
    <property type="entry name" value="Alg14"/>
    <property type="match status" value="1"/>
</dbReference>
<comment type="subcellular location">
    <subcellularLocation>
        <location evidence="1">Endoplasmic reticulum membrane</location>
        <topology evidence="1">Single-pass membrane protein</topology>
    </subcellularLocation>
</comment>
<dbReference type="PANTHER" id="PTHR12154">
    <property type="entry name" value="GLYCOSYL TRANSFERASE-RELATED"/>
    <property type="match status" value="1"/>
</dbReference>
<keyword evidence="2" id="KW-0812">Transmembrane</keyword>
<feature type="compositionally biased region" description="Low complexity" evidence="6">
    <location>
        <begin position="1"/>
        <end position="17"/>
    </location>
</feature>
<dbReference type="PANTHER" id="PTHR12154:SF4">
    <property type="entry name" value="UDP-N-ACETYLGLUCOSAMINE TRANSFERASE SUBUNIT ALG14 HOMOLOG"/>
    <property type="match status" value="1"/>
</dbReference>
<dbReference type="InterPro" id="IPR013969">
    <property type="entry name" value="Oligosacch_biosynth_Alg14"/>
</dbReference>
<gene>
    <name evidence="7" type="ORF">K8V81_06900</name>
</gene>
<dbReference type="Gene3D" id="3.40.50.2000">
    <property type="entry name" value="Glycogen Phosphorylase B"/>
    <property type="match status" value="1"/>
</dbReference>
<dbReference type="Proteomes" id="UP000742460">
    <property type="component" value="Unassembled WGS sequence"/>
</dbReference>
<evidence type="ECO:0000256" key="2">
    <source>
        <dbReference type="ARBA" id="ARBA00022692"/>
    </source>
</evidence>
<keyword evidence="7" id="KW-0808">Transferase</keyword>
<reference evidence="7" key="1">
    <citation type="journal article" date="2021" name="PeerJ">
        <title>Extensive microbial diversity within the chicken gut microbiome revealed by metagenomics and culture.</title>
        <authorList>
            <person name="Gilroy R."/>
            <person name="Ravi A."/>
            <person name="Getino M."/>
            <person name="Pursley I."/>
            <person name="Horton D.L."/>
            <person name="Alikhan N.F."/>
            <person name="Baker D."/>
            <person name="Gharbi K."/>
            <person name="Hall N."/>
            <person name="Watson M."/>
            <person name="Adriaenssens E.M."/>
            <person name="Foster-Nyarko E."/>
            <person name="Jarju S."/>
            <person name="Secka A."/>
            <person name="Antonio M."/>
            <person name="Oren A."/>
            <person name="Chaudhuri R.R."/>
            <person name="La Ragione R."/>
            <person name="Hildebrand F."/>
            <person name="Pallen M.J."/>
        </authorList>
    </citation>
    <scope>NUCLEOTIDE SEQUENCE</scope>
    <source>
        <strain evidence="7">ChiGjej5B5-22894</strain>
    </source>
</reference>
<evidence type="ECO:0000256" key="1">
    <source>
        <dbReference type="ARBA" id="ARBA00004389"/>
    </source>
</evidence>
<keyword evidence="3" id="KW-0256">Endoplasmic reticulum</keyword>
<accession>A0A921MVW1</accession>
<proteinExistence type="predicted"/>
<evidence type="ECO:0000256" key="6">
    <source>
        <dbReference type="SAM" id="MobiDB-lite"/>
    </source>
</evidence>
<evidence type="ECO:0000256" key="3">
    <source>
        <dbReference type="ARBA" id="ARBA00022824"/>
    </source>
</evidence>
<dbReference type="GO" id="GO:0004577">
    <property type="term" value="F:N-acetylglucosaminyldiphosphodolichol N-acetylglucosaminyltransferase activity"/>
    <property type="evidence" value="ECO:0007669"/>
    <property type="project" value="TreeGrafter"/>
</dbReference>
<dbReference type="AlphaFoldDB" id="A0A921MVW1"/>
<evidence type="ECO:0000256" key="5">
    <source>
        <dbReference type="ARBA" id="ARBA00023136"/>
    </source>
</evidence>
<reference evidence="7" key="2">
    <citation type="submission" date="2021-09" db="EMBL/GenBank/DDBJ databases">
        <authorList>
            <person name="Gilroy R."/>
        </authorList>
    </citation>
    <scope>NUCLEOTIDE SEQUENCE</scope>
    <source>
        <strain evidence="7">ChiGjej5B5-22894</strain>
    </source>
</reference>
<evidence type="ECO:0000313" key="7">
    <source>
        <dbReference type="EMBL" id="HJG91437.1"/>
    </source>
</evidence>
<sequence>MREQPTLTATPALTTEEGAQPLQSPPTRLLLIASTGGHLTQLMAMRHWWEHCERTWVTFDNQHARTTLAGEDVIHAHSPTTRNLPNALRNLQLARRTLKDLRPDLVVSTGAGVAAPFFAIAHLRGIRTMYIEVIDRIASRTLTGRMVYPFVDQFAVQWREQQRLYPGAVVIGPTL</sequence>
<protein>
    <submittedName>
        <fullName evidence="7">UDP-N-acetylglucosamine--LPS N-acetylglucosamine transferase</fullName>
    </submittedName>
</protein>
<dbReference type="SUPFAM" id="SSF53756">
    <property type="entry name" value="UDP-Glycosyltransferase/glycogen phosphorylase"/>
    <property type="match status" value="1"/>
</dbReference>